<evidence type="ECO:0000313" key="1">
    <source>
        <dbReference type="EMBL" id="MED6149370.1"/>
    </source>
</evidence>
<comment type="caution">
    <text evidence="1">The sequence shown here is derived from an EMBL/GenBank/DDBJ whole genome shotgun (WGS) entry which is preliminary data.</text>
</comment>
<gene>
    <name evidence="1" type="ORF">PIB30_061664</name>
</gene>
<protein>
    <submittedName>
        <fullName evidence="1">Uncharacterized protein</fullName>
    </submittedName>
</protein>
<keyword evidence="2" id="KW-1185">Reference proteome</keyword>
<proteinExistence type="predicted"/>
<name>A0ABU6TKN3_9FABA</name>
<dbReference type="Proteomes" id="UP001341840">
    <property type="component" value="Unassembled WGS sequence"/>
</dbReference>
<dbReference type="EMBL" id="JASCZI010091183">
    <property type="protein sequence ID" value="MED6149370.1"/>
    <property type="molecule type" value="Genomic_DNA"/>
</dbReference>
<sequence length="70" mass="7431">MEIAAVVSPKGKVVTEIEDVTITTLMVALQKILPAKKDGDRDLAVDDVTDSTVRSGLAEVELMAVYVVDG</sequence>
<evidence type="ECO:0000313" key="2">
    <source>
        <dbReference type="Proteomes" id="UP001341840"/>
    </source>
</evidence>
<reference evidence="1 2" key="1">
    <citation type="journal article" date="2023" name="Plants (Basel)">
        <title>Bridging the Gap: Combining Genomics and Transcriptomics Approaches to Understand Stylosanthes scabra, an Orphan Legume from the Brazilian Caatinga.</title>
        <authorList>
            <person name="Ferreira-Neto J.R.C."/>
            <person name="da Silva M.D."/>
            <person name="Binneck E."/>
            <person name="de Melo N.F."/>
            <person name="da Silva R.H."/>
            <person name="de Melo A.L.T.M."/>
            <person name="Pandolfi V."/>
            <person name="Bustamante F.O."/>
            <person name="Brasileiro-Vidal A.C."/>
            <person name="Benko-Iseppon A.M."/>
        </authorList>
    </citation>
    <scope>NUCLEOTIDE SEQUENCE [LARGE SCALE GENOMIC DNA]</scope>
    <source>
        <tissue evidence="1">Leaves</tissue>
    </source>
</reference>
<accession>A0ABU6TKN3</accession>
<organism evidence="1 2">
    <name type="scientific">Stylosanthes scabra</name>
    <dbReference type="NCBI Taxonomy" id="79078"/>
    <lineage>
        <taxon>Eukaryota</taxon>
        <taxon>Viridiplantae</taxon>
        <taxon>Streptophyta</taxon>
        <taxon>Embryophyta</taxon>
        <taxon>Tracheophyta</taxon>
        <taxon>Spermatophyta</taxon>
        <taxon>Magnoliopsida</taxon>
        <taxon>eudicotyledons</taxon>
        <taxon>Gunneridae</taxon>
        <taxon>Pentapetalae</taxon>
        <taxon>rosids</taxon>
        <taxon>fabids</taxon>
        <taxon>Fabales</taxon>
        <taxon>Fabaceae</taxon>
        <taxon>Papilionoideae</taxon>
        <taxon>50 kb inversion clade</taxon>
        <taxon>dalbergioids sensu lato</taxon>
        <taxon>Dalbergieae</taxon>
        <taxon>Pterocarpus clade</taxon>
        <taxon>Stylosanthes</taxon>
    </lineage>
</organism>